<feature type="region of interest" description="Disordered" evidence="1">
    <location>
        <begin position="162"/>
        <end position="193"/>
    </location>
</feature>
<accession>A0ABY8UH96</accession>
<dbReference type="Proteomes" id="UP001244341">
    <property type="component" value="Chromosome 12b"/>
</dbReference>
<name>A0ABY8UH96_TETOB</name>
<evidence type="ECO:0000256" key="1">
    <source>
        <dbReference type="SAM" id="MobiDB-lite"/>
    </source>
</evidence>
<protein>
    <submittedName>
        <fullName evidence="2">Uncharacterized protein</fullName>
    </submittedName>
</protein>
<evidence type="ECO:0000313" key="2">
    <source>
        <dbReference type="EMBL" id="WIA20640.1"/>
    </source>
</evidence>
<evidence type="ECO:0000313" key="3">
    <source>
        <dbReference type="Proteomes" id="UP001244341"/>
    </source>
</evidence>
<organism evidence="2 3">
    <name type="scientific">Tetradesmus obliquus</name>
    <name type="common">Green alga</name>
    <name type="synonym">Acutodesmus obliquus</name>
    <dbReference type="NCBI Taxonomy" id="3088"/>
    <lineage>
        <taxon>Eukaryota</taxon>
        <taxon>Viridiplantae</taxon>
        <taxon>Chlorophyta</taxon>
        <taxon>core chlorophytes</taxon>
        <taxon>Chlorophyceae</taxon>
        <taxon>CS clade</taxon>
        <taxon>Sphaeropleales</taxon>
        <taxon>Scenedesmaceae</taxon>
        <taxon>Tetradesmus</taxon>
    </lineage>
</organism>
<sequence>MAGCNSELSMEKQKSGKKKLGSWLKKLVQHKDKALDHQHRDFRVPELQHLSPLSAHSNRKKQHLATQQLAARHAQDDCGQQLASSDQEASQVARIEDQGLLSSYASEHYGSECSLSESVRAATAHMATLRSLLVSHITETHEARTVNGKLTGPNLLEALQERQQQLAGATASRSSSRPCSSSRHPPGSPGTADSRVQALMADQMQLLDLVGTLIDDHRRCLLEQQRLREQLAAMQQALHSERLDKDRVAALADVRSEEASRAQADLAAASAAVQQLHTKRAISSRRIQLPPADLAAAAAAYQSQQQASGVRQSVSVLSDAEQECSSSAAVQPGSGSGRGEVRQEDGWQLKAAGESGSGVLTAAAMICPELSGRSVV</sequence>
<proteinExistence type="predicted"/>
<feature type="region of interest" description="Disordered" evidence="1">
    <location>
        <begin position="325"/>
        <end position="345"/>
    </location>
</feature>
<keyword evidence="3" id="KW-1185">Reference proteome</keyword>
<dbReference type="EMBL" id="CP126219">
    <property type="protein sequence ID" value="WIA20640.1"/>
    <property type="molecule type" value="Genomic_DNA"/>
</dbReference>
<feature type="compositionally biased region" description="Low complexity" evidence="1">
    <location>
        <begin position="162"/>
        <end position="185"/>
    </location>
</feature>
<gene>
    <name evidence="2" type="ORF">OEZ85_005020</name>
</gene>
<reference evidence="2 3" key="1">
    <citation type="submission" date="2023-05" db="EMBL/GenBank/DDBJ databases">
        <title>A 100% complete, gapless, phased diploid assembly of the Scenedesmus obliquus UTEX 3031 genome.</title>
        <authorList>
            <person name="Biondi T.C."/>
            <person name="Hanschen E.R."/>
            <person name="Kwon T."/>
            <person name="Eng W."/>
            <person name="Kruse C.P.S."/>
            <person name="Koehler S.I."/>
            <person name="Kunde Y."/>
            <person name="Gleasner C.D."/>
            <person name="You Mak K.T."/>
            <person name="Polle J."/>
            <person name="Hovde B.T."/>
            <person name="Starkenburg S.R."/>
        </authorList>
    </citation>
    <scope>NUCLEOTIDE SEQUENCE [LARGE SCALE GENOMIC DNA]</scope>
    <source>
        <strain evidence="2 3">DOE0152z</strain>
    </source>
</reference>